<gene>
    <name evidence="3" type="ORF">UFOPK3423_00405</name>
</gene>
<dbReference type="PANTHER" id="PTHR42870:SF7">
    <property type="entry name" value="ACETYL-COA C-ACETYLTRANSFERASE (ACETOACETYL-COA THIOLASE) (ACAB-3)"/>
    <property type="match status" value="1"/>
</dbReference>
<proteinExistence type="predicted"/>
<name>A0A6J7D1R7_9ZZZZ</name>
<dbReference type="PANTHER" id="PTHR42870">
    <property type="entry name" value="ACETYL-COA C-ACETYLTRANSFERASE"/>
    <property type="match status" value="1"/>
</dbReference>
<reference evidence="3" key="1">
    <citation type="submission" date="2020-05" db="EMBL/GenBank/DDBJ databases">
        <authorList>
            <person name="Chiriac C."/>
            <person name="Salcher M."/>
            <person name="Ghai R."/>
            <person name="Kavagutti S V."/>
        </authorList>
    </citation>
    <scope>NUCLEOTIDE SEQUENCE</scope>
</reference>
<dbReference type="SUPFAM" id="SSF53901">
    <property type="entry name" value="Thiolase-like"/>
    <property type="match status" value="2"/>
</dbReference>
<dbReference type="PIRSF" id="PIRSF000429">
    <property type="entry name" value="Ac-CoA_Ac_transf"/>
    <property type="match status" value="1"/>
</dbReference>
<accession>A0A6J7D1R7</accession>
<dbReference type="Gene3D" id="3.40.47.10">
    <property type="match status" value="1"/>
</dbReference>
<evidence type="ECO:0000313" key="3">
    <source>
        <dbReference type="EMBL" id="CAB4864256.1"/>
    </source>
</evidence>
<feature type="domain" description="Thiolase N-terminal" evidence="1">
    <location>
        <begin position="10"/>
        <end position="189"/>
    </location>
</feature>
<dbReference type="EMBL" id="CAFBLQ010000029">
    <property type="protein sequence ID" value="CAB4864256.1"/>
    <property type="molecule type" value="Genomic_DNA"/>
</dbReference>
<evidence type="ECO:0000259" key="2">
    <source>
        <dbReference type="Pfam" id="PF22691"/>
    </source>
</evidence>
<dbReference type="InterPro" id="IPR055140">
    <property type="entry name" value="Thiolase_C_2"/>
</dbReference>
<dbReference type="InterPro" id="IPR020616">
    <property type="entry name" value="Thiolase_N"/>
</dbReference>
<sequence length="398" mass="42323">MTTPRPVAAIGVGQTPFGPTSAAPTYVEMLQQAAAEALRSASLTIDDIDAVVLAIAPESLSGVNHAERWCIDSIGGRLKPVLRIQTGGATGLSAIQAGYQHIASGLYERVLVVGADRVRESGDAQKIFNKIWDPFYERALPFTTITMIAMSAVRYMHNYGMTERQMARVSQKAHYNGALNPNAHIRREVSVEEVLESRYLAWPLKLLDACPQSAGGCAVVLASGDAVNPALHSPGWITGLSMAGETYYIGDRLETSERGYDYGDAEALAVAAERAYAMAGITDPRTQIDAVETYASFSPVEIHNAEALGLADLGTAGRLFEEGFFDLDGEIPLNPSGGVICTNPISVTAMVRFVEAVLQVQGRAGAHQVPGAKTVVATGAGGSHQFFNVVVVTSEPRT</sequence>
<dbReference type="InterPro" id="IPR016039">
    <property type="entry name" value="Thiolase-like"/>
</dbReference>
<dbReference type="InterPro" id="IPR002155">
    <property type="entry name" value="Thiolase"/>
</dbReference>
<dbReference type="Pfam" id="PF22691">
    <property type="entry name" value="Thiolase_C_1"/>
    <property type="match status" value="1"/>
</dbReference>
<dbReference type="Pfam" id="PF00108">
    <property type="entry name" value="Thiolase_N"/>
    <property type="match status" value="1"/>
</dbReference>
<dbReference type="CDD" id="cd00829">
    <property type="entry name" value="SCP-x_thiolase"/>
    <property type="match status" value="1"/>
</dbReference>
<organism evidence="3">
    <name type="scientific">freshwater metagenome</name>
    <dbReference type="NCBI Taxonomy" id="449393"/>
    <lineage>
        <taxon>unclassified sequences</taxon>
        <taxon>metagenomes</taxon>
        <taxon>ecological metagenomes</taxon>
    </lineage>
</organism>
<protein>
    <submittedName>
        <fullName evidence="3">Unannotated protein</fullName>
    </submittedName>
</protein>
<evidence type="ECO:0000259" key="1">
    <source>
        <dbReference type="Pfam" id="PF00108"/>
    </source>
</evidence>
<feature type="domain" description="Thiolase C-terminal" evidence="2">
    <location>
        <begin position="265"/>
        <end position="391"/>
    </location>
</feature>
<dbReference type="AlphaFoldDB" id="A0A6J7D1R7"/>
<dbReference type="GO" id="GO:0016747">
    <property type="term" value="F:acyltransferase activity, transferring groups other than amino-acyl groups"/>
    <property type="evidence" value="ECO:0007669"/>
    <property type="project" value="InterPro"/>
</dbReference>